<comment type="caution">
    <text evidence="7">The sequence shown here is derived from an EMBL/GenBank/DDBJ whole genome shotgun (WGS) entry which is preliminary data.</text>
</comment>
<dbReference type="GO" id="GO:0022857">
    <property type="term" value="F:transmembrane transporter activity"/>
    <property type="evidence" value="ECO:0007669"/>
    <property type="project" value="InterPro"/>
</dbReference>
<dbReference type="KEGG" id="tng:GSTEN00014959G001"/>
<dbReference type="InterPro" id="IPR036259">
    <property type="entry name" value="MFS_trans_sf"/>
</dbReference>
<feature type="transmembrane region" description="Helical" evidence="6">
    <location>
        <begin position="44"/>
        <end position="64"/>
    </location>
</feature>
<feature type="transmembrane region" description="Helical" evidence="6">
    <location>
        <begin position="99"/>
        <end position="122"/>
    </location>
</feature>
<reference evidence="7" key="2">
    <citation type="submission" date="2004-02" db="EMBL/GenBank/DDBJ databases">
        <authorList>
            <consortium name="Genoscope"/>
            <consortium name="Whitehead Institute Centre for Genome Research"/>
        </authorList>
    </citation>
    <scope>NUCLEOTIDE SEQUENCE</scope>
</reference>
<keyword evidence="4 6" id="KW-0472">Membrane</keyword>
<evidence type="ECO:0000256" key="6">
    <source>
        <dbReference type="SAM" id="Phobius"/>
    </source>
</evidence>
<comment type="subcellular location">
    <subcellularLocation>
        <location evidence="1">Membrane</location>
        <topology evidence="1">Multi-pass membrane protein</topology>
    </subcellularLocation>
</comment>
<evidence type="ECO:0000256" key="4">
    <source>
        <dbReference type="ARBA" id="ARBA00023136"/>
    </source>
</evidence>
<dbReference type="EMBL" id="CAAE01014542">
    <property type="protein sequence ID" value="CAF97546.1"/>
    <property type="molecule type" value="Genomic_DNA"/>
</dbReference>
<feature type="region of interest" description="Disordered" evidence="5">
    <location>
        <begin position="254"/>
        <end position="322"/>
    </location>
</feature>
<sequence length="322" mass="34723">MDNLQKRNLTFGTIGLLFLLSGIEYAVILPTIWRYLQVLEAPPYFLGLGLSAFSLSALLTGPLFGFWSDRSGRTKSIVLFSNLFEIAGNFMYFVGYSKWLLLCSRLVAGVGAGAGSSVFGFLTRSTRPEERAAIFAAVMACRQVGLLVGPAFNLFLRLCDFKVGPFVVNKYTSPGVRGYADNPSPDAVWEPHAGISIRSHFPCSEENSEKLQFPFTTCSCPTCSSIPKPTLLSGRSDLHVSAVAAAPVHRTGPVLGRAARQLPGGGAGGAGDERRGAPRRRGAADGAGRRAVALLRGRRRRAARPRGPGGVQPLQELQRQRR</sequence>
<reference evidence="7" key="1">
    <citation type="journal article" date="2004" name="Nature">
        <title>Genome duplication in the teleost fish Tetraodon nigroviridis reveals the early vertebrate proto-karyotype.</title>
        <authorList>
            <person name="Jaillon O."/>
            <person name="Aury J.-M."/>
            <person name="Brunet F."/>
            <person name="Petit J.-L."/>
            <person name="Stange-Thomann N."/>
            <person name="Mauceli E."/>
            <person name="Bouneau L."/>
            <person name="Fischer C."/>
            <person name="Ozouf-Costaz C."/>
            <person name="Bernot A."/>
            <person name="Nicaud S."/>
            <person name="Jaffe D."/>
            <person name="Fisher S."/>
            <person name="Lutfalla G."/>
            <person name="Dossat C."/>
            <person name="Segurens B."/>
            <person name="Dasilva C."/>
            <person name="Salanoubat M."/>
            <person name="Levy M."/>
            <person name="Boudet N."/>
            <person name="Castellano S."/>
            <person name="Anthouard V."/>
            <person name="Jubin C."/>
            <person name="Castelli V."/>
            <person name="Katinka M."/>
            <person name="Vacherie B."/>
            <person name="Biemont C."/>
            <person name="Skalli Z."/>
            <person name="Cattolico L."/>
            <person name="Poulain J."/>
            <person name="De Berardinis V."/>
            <person name="Cruaud C."/>
            <person name="Duprat S."/>
            <person name="Brottier P."/>
            <person name="Coutanceau J.-P."/>
            <person name="Gouzy J."/>
            <person name="Parra G."/>
            <person name="Lardier G."/>
            <person name="Chapple C."/>
            <person name="McKernan K.J."/>
            <person name="McEwan P."/>
            <person name="Bosak S."/>
            <person name="Kellis M."/>
            <person name="Volff J.-N."/>
            <person name="Guigo R."/>
            <person name="Zody M.C."/>
            <person name="Mesirov J."/>
            <person name="Lindblad-Toh K."/>
            <person name="Birren B."/>
            <person name="Nusbaum C."/>
            <person name="Kahn D."/>
            <person name="Robinson-Rechavi M."/>
            <person name="Laudet V."/>
            <person name="Schachter V."/>
            <person name="Quetier F."/>
            <person name="Saurin W."/>
            <person name="Scarpelli C."/>
            <person name="Wincker P."/>
            <person name="Lander E.S."/>
            <person name="Weissenbach J."/>
            <person name="Roest Crollius H."/>
        </authorList>
    </citation>
    <scope>NUCLEOTIDE SEQUENCE [LARGE SCALE GENOMIC DNA]</scope>
</reference>
<feature type="transmembrane region" description="Helical" evidence="6">
    <location>
        <begin position="9"/>
        <end position="32"/>
    </location>
</feature>
<dbReference type="PANTHER" id="PTHR23510:SF58">
    <property type="entry name" value="MAJOR FACILITATOR SUPERFAMILY DOMAIN-CONTAINING PROTEIN 8"/>
    <property type="match status" value="1"/>
</dbReference>
<protein>
    <submittedName>
        <fullName evidence="7">(spotted green pufferfish) hypothetical protein</fullName>
    </submittedName>
</protein>
<gene>
    <name evidence="7" type="ORF">GSTENG00014959001</name>
</gene>
<feature type="compositionally biased region" description="Low complexity" evidence="5">
    <location>
        <begin position="284"/>
        <end position="295"/>
    </location>
</feature>
<dbReference type="InterPro" id="IPR011701">
    <property type="entry name" value="MFS"/>
</dbReference>
<dbReference type="SUPFAM" id="SSF103473">
    <property type="entry name" value="MFS general substrate transporter"/>
    <property type="match status" value="1"/>
</dbReference>
<dbReference type="Gene3D" id="1.20.1250.20">
    <property type="entry name" value="MFS general substrate transporter like domains"/>
    <property type="match status" value="1"/>
</dbReference>
<feature type="transmembrane region" description="Helical" evidence="6">
    <location>
        <begin position="134"/>
        <end position="156"/>
    </location>
</feature>
<proteinExistence type="predicted"/>
<evidence type="ECO:0000256" key="2">
    <source>
        <dbReference type="ARBA" id="ARBA00022692"/>
    </source>
</evidence>
<name>Q4SP86_TETNG</name>
<evidence type="ECO:0000256" key="1">
    <source>
        <dbReference type="ARBA" id="ARBA00004141"/>
    </source>
</evidence>
<feature type="transmembrane region" description="Helical" evidence="6">
    <location>
        <begin position="76"/>
        <end position="93"/>
    </location>
</feature>
<dbReference type="OrthoDB" id="370281at2759"/>
<dbReference type="InterPro" id="IPR051068">
    <property type="entry name" value="MFS_Domain-Containing_Protein"/>
</dbReference>
<dbReference type="PANTHER" id="PTHR23510">
    <property type="entry name" value="INNER MEMBRANE TRANSPORT PROTEIN YAJR"/>
    <property type="match status" value="1"/>
</dbReference>
<accession>Q4SP86</accession>
<evidence type="ECO:0000313" key="7">
    <source>
        <dbReference type="EMBL" id="CAF97546.1"/>
    </source>
</evidence>
<keyword evidence="2 6" id="KW-0812">Transmembrane</keyword>
<keyword evidence="3 6" id="KW-1133">Transmembrane helix</keyword>
<dbReference type="GO" id="GO:0016020">
    <property type="term" value="C:membrane"/>
    <property type="evidence" value="ECO:0007669"/>
    <property type="project" value="UniProtKB-SubCell"/>
</dbReference>
<dbReference type="AlphaFoldDB" id="Q4SP86"/>
<evidence type="ECO:0000256" key="3">
    <source>
        <dbReference type="ARBA" id="ARBA00022989"/>
    </source>
</evidence>
<dbReference type="Pfam" id="PF07690">
    <property type="entry name" value="MFS_1"/>
    <property type="match status" value="1"/>
</dbReference>
<evidence type="ECO:0000256" key="5">
    <source>
        <dbReference type="SAM" id="MobiDB-lite"/>
    </source>
</evidence>
<organism evidence="7">
    <name type="scientific">Tetraodon nigroviridis</name>
    <name type="common">Spotted green pufferfish</name>
    <name type="synonym">Chelonodon nigroviridis</name>
    <dbReference type="NCBI Taxonomy" id="99883"/>
    <lineage>
        <taxon>Eukaryota</taxon>
        <taxon>Metazoa</taxon>
        <taxon>Chordata</taxon>
        <taxon>Craniata</taxon>
        <taxon>Vertebrata</taxon>
        <taxon>Euteleostomi</taxon>
        <taxon>Actinopterygii</taxon>
        <taxon>Neopterygii</taxon>
        <taxon>Teleostei</taxon>
        <taxon>Neoteleostei</taxon>
        <taxon>Acanthomorphata</taxon>
        <taxon>Eupercaria</taxon>
        <taxon>Tetraodontiformes</taxon>
        <taxon>Tetradontoidea</taxon>
        <taxon>Tetraodontidae</taxon>
        <taxon>Tetraodon</taxon>
    </lineage>
</organism>